<organism evidence="3 4">
    <name type="scientific">Candidatus Anaerobiospirillum pullicola</name>
    <dbReference type="NCBI Taxonomy" id="2838451"/>
    <lineage>
        <taxon>Bacteria</taxon>
        <taxon>Pseudomonadati</taxon>
        <taxon>Pseudomonadota</taxon>
        <taxon>Gammaproteobacteria</taxon>
        <taxon>Aeromonadales</taxon>
        <taxon>Succinivibrionaceae</taxon>
        <taxon>Anaerobiospirillum</taxon>
    </lineage>
</organism>
<evidence type="ECO:0000256" key="2">
    <source>
        <dbReference type="SAM" id="Phobius"/>
    </source>
</evidence>
<keyword evidence="2" id="KW-0472">Membrane</keyword>
<reference evidence="3" key="2">
    <citation type="submission" date="2021-04" db="EMBL/GenBank/DDBJ databases">
        <authorList>
            <person name="Gilroy R."/>
        </authorList>
    </citation>
    <scope>NUCLEOTIDE SEQUENCE</scope>
    <source>
        <strain evidence="3">378</strain>
    </source>
</reference>
<evidence type="ECO:0000313" key="3">
    <source>
        <dbReference type="EMBL" id="MBU3845127.1"/>
    </source>
</evidence>
<evidence type="ECO:0000313" key="4">
    <source>
        <dbReference type="Proteomes" id="UP000733611"/>
    </source>
</evidence>
<gene>
    <name evidence="3" type="ORF">H9847_09765</name>
</gene>
<evidence type="ECO:0000256" key="1">
    <source>
        <dbReference type="SAM" id="MobiDB-lite"/>
    </source>
</evidence>
<protein>
    <submittedName>
        <fullName evidence="3">Uncharacterized protein</fullName>
    </submittedName>
</protein>
<sequence>MPNSNLLTNNHGTPDRASQTSTLRPLVHWPEVCPKNPVLAVLALLVMVVITICGSIATAATA</sequence>
<dbReference type="Proteomes" id="UP000733611">
    <property type="component" value="Unassembled WGS sequence"/>
</dbReference>
<feature type="transmembrane region" description="Helical" evidence="2">
    <location>
        <begin position="38"/>
        <end position="60"/>
    </location>
</feature>
<accession>A0A948X014</accession>
<comment type="caution">
    <text evidence="3">The sequence shown here is derived from an EMBL/GenBank/DDBJ whole genome shotgun (WGS) entry which is preliminary data.</text>
</comment>
<proteinExistence type="predicted"/>
<keyword evidence="2" id="KW-1133">Transmembrane helix</keyword>
<name>A0A948X014_9GAMM</name>
<dbReference type="AlphaFoldDB" id="A0A948X014"/>
<reference evidence="3" key="1">
    <citation type="journal article" date="2021" name="PeerJ">
        <title>Extensive microbial diversity within the chicken gut microbiome revealed by metagenomics and culture.</title>
        <authorList>
            <person name="Gilroy R."/>
            <person name="Ravi A."/>
            <person name="Getino M."/>
            <person name="Pursley I."/>
            <person name="Horton D.L."/>
            <person name="Alikhan N.F."/>
            <person name="Baker D."/>
            <person name="Gharbi K."/>
            <person name="Hall N."/>
            <person name="Watson M."/>
            <person name="Adriaenssens E.M."/>
            <person name="Foster-Nyarko E."/>
            <person name="Jarju S."/>
            <person name="Secka A."/>
            <person name="Antonio M."/>
            <person name="Oren A."/>
            <person name="Chaudhuri R.R."/>
            <person name="La Ragione R."/>
            <person name="Hildebrand F."/>
            <person name="Pallen M.J."/>
        </authorList>
    </citation>
    <scope>NUCLEOTIDE SEQUENCE</scope>
    <source>
        <strain evidence="3">378</strain>
    </source>
</reference>
<keyword evidence="2" id="KW-0812">Transmembrane</keyword>
<dbReference type="EMBL" id="JAHLFE010000199">
    <property type="protein sequence ID" value="MBU3845127.1"/>
    <property type="molecule type" value="Genomic_DNA"/>
</dbReference>
<feature type="non-terminal residue" evidence="3">
    <location>
        <position position="62"/>
    </location>
</feature>
<feature type="region of interest" description="Disordered" evidence="1">
    <location>
        <begin position="1"/>
        <end position="20"/>
    </location>
</feature>